<dbReference type="GeneID" id="15805923"/>
<name>L0AWL4_THEEQ</name>
<dbReference type="EMBL" id="CP001669">
    <property type="protein sequence ID" value="AFZ79299.1"/>
    <property type="molecule type" value="Genomic_DNA"/>
</dbReference>
<proteinExistence type="predicted"/>
<dbReference type="KEGG" id="beq:BEWA_021470"/>
<dbReference type="Proteomes" id="UP000031512">
    <property type="component" value="Chromosome 1"/>
</dbReference>
<accession>L0AWL4</accession>
<dbReference type="eggNOG" id="ENOG502QXST">
    <property type="taxonomic scope" value="Eukaryota"/>
</dbReference>
<evidence type="ECO:0000256" key="1">
    <source>
        <dbReference type="SAM" id="MobiDB-lite"/>
    </source>
</evidence>
<dbReference type="AlphaFoldDB" id="L0AWL4"/>
<dbReference type="RefSeq" id="XP_004828965.1">
    <property type="nucleotide sequence ID" value="XM_004828908.1"/>
</dbReference>
<keyword evidence="3" id="KW-1185">Reference proteome</keyword>
<evidence type="ECO:0000313" key="3">
    <source>
        <dbReference type="Proteomes" id="UP000031512"/>
    </source>
</evidence>
<dbReference type="VEuPathDB" id="PiroplasmaDB:BEWA_021470"/>
<reference evidence="2 3" key="1">
    <citation type="journal article" date="2012" name="BMC Genomics">
        <title>Comparative genomic analysis and phylogenetic position of Theileria equi.</title>
        <authorList>
            <person name="Kappmeyer L.S."/>
            <person name="Thiagarajan M."/>
            <person name="Herndon D.R."/>
            <person name="Ramsay J.D."/>
            <person name="Caler E."/>
            <person name="Djikeng A."/>
            <person name="Gillespie J.J."/>
            <person name="Lau A.O."/>
            <person name="Roalson E.H."/>
            <person name="Silva J.C."/>
            <person name="Silva M.G."/>
            <person name="Suarez C.E."/>
            <person name="Ueti M.W."/>
            <person name="Nene V.M."/>
            <person name="Mealey R.H."/>
            <person name="Knowles D.P."/>
            <person name="Brayton K.A."/>
        </authorList>
    </citation>
    <scope>NUCLEOTIDE SEQUENCE [LARGE SCALE GENOMIC DNA]</scope>
    <source>
        <strain evidence="2 3">WA</strain>
    </source>
</reference>
<evidence type="ECO:0000313" key="2">
    <source>
        <dbReference type="EMBL" id="AFZ79299.1"/>
    </source>
</evidence>
<protein>
    <submittedName>
        <fullName evidence="2">Uncharacterized protein</fullName>
    </submittedName>
</protein>
<sequence>MNILSKGEAISNSAALELVRDTLAKFKAREEKETSNSTNFAFSTEESTTTRKGHRNNDSNVIDEELWKLKVKKLNEFCINKADKSECIHNHVLFLESVEKYLSCADKN</sequence>
<gene>
    <name evidence="2" type="ORF">BEWA_021470</name>
</gene>
<feature type="compositionally biased region" description="Polar residues" evidence="1">
    <location>
        <begin position="35"/>
        <end position="47"/>
    </location>
</feature>
<feature type="region of interest" description="Disordered" evidence="1">
    <location>
        <begin position="30"/>
        <end position="57"/>
    </location>
</feature>
<organism evidence="2 3">
    <name type="scientific">Theileria equi strain WA</name>
    <dbReference type="NCBI Taxonomy" id="1537102"/>
    <lineage>
        <taxon>Eukaryota</taxon>
        <taxon>Sar</taxon>
        <taxon>Alveolata</taxon>
        <taxon>Apicomplexa</taxon>
        <taxon>Aconoidasida</taxon>
        <taxon>Piroplasmida</taxon>
        <taxon>Theileriidae</taxon>
        <taxon>Theileria</taxon>
    </lineage>
</organism>